<feature type="chain" id="PRO_5005658904" evidence="1">
    <location>
        <begin position="34"/>
        <end position="242"/>
    </location>
</feature>
<dbReference type="KEGG" id="pin:Ping_0943"/>
<organism evidence="3 4">
    <name type="scientific">Psychromonas ingrahamii (strain DSM 17664 / CCUG 51855 / 37)</name>
    <dbReference type="NCBI Taxonomy" id="357804"/>
    <lineage>
        <taxon>Bacteria</taxon>
        <taxon>Pseudomonadati</taxon>
        <taxon>Pseudomonadota</taxon>
        <taxon>Gammaproteobacteria</taxon>
        <taxon>Alteromonadales</taxon>
        <taxon>Psychromonadaceae</taxon>
        <taxon>Psychromonas</taxon>
    </lineage>
</organism>
<sequence>MTKINLLNDAISLIQKTLWLSICLSMTVSTASASIDWPTAGWPVKKLTPADDLSYLSVLEKNIILHLNMARTDPSRYSQEFIAPRSAFYNNKMYLKPGGAENFIGLKTQEGLSAADEAAKVMSSTKALGSLKAHKKLTLAAQDHAADQSKYGGIGHVSHNGSTLQNRIERYGKWQHTIGENIIYGPDSGREVVVQLLIDDGVKSRGHRTNILKNDYKVVGVACDKHPSYGIVCVMDFAGGIE</sequence>
<accession>A1STH0</accession>
<dbReference type="EMBL" id="CP000510">
    <property type="protein sequence ID" value="ABM02785.1"/>
    <property type="molecule type" value="Genomic_DNA"/>
</dbReference>
<dbReference type="OrthoDB" id="7550377at2"/>
<dbReference type="STRING" id="357804.Ping_0943"/>
<dbReference type="AlphaFoldDB" id="A1STH0"/>
<gene>
    <name evidence="3" type="ordered locus">Ping_0943</name>
</gene>
<evidence type="ECO:0000313" key="3">
    <source>
        <dbReference type="EMBL" id="ABM02785.1"/>
    </source>
</evidence>
<dbReference type="InterPro" id="IPR014044">
    <property type="entry name" value="CAP_dom"/>
</dbReference>
<evidence type="ECO:0000313" key="4">
    <source>
        <dbReference type="Proteomes" id="UP000000639"/>
    </source>
</evidence>
<dbReference type="CDD" id="cd05379">
    <property type="entry name" value="CAP_bacterial"/>
    <property type="match status" value="1"/>
</dbReference>
<dbReference type="Proteomes" id="UP000000639">
    <property type="component" value="Chromosome"/>
</dbReference>
<feature type="signal peptide" evidence="1">
    <location>
        <begin position="1"/>
        <end position="33"/>
    </location>
</feature>
<keyword evidence="1" id="KW-0732">Signal</keyword>
<dbReference type="HOGENOM" id="CLU_085385_0_0_6"/>
<feature type="domain" description="SCP" evidence="2">
    <location>
        <begin position="126"/>
        <end position="236"/>
    </location>
</feature>
<dbReference type="RefSeq" id="WP_011769348.1">
    <property type="nucleotide sequence ID" value="NC_008709.1"/>
</dbReference>
<dbReference type="InterPro" id="IPR035940">
    <property type="entry name" value="CAP_sf"/>
</dbReference>
<name>A1STH0_PSYIN</name>
<dbReference type="PANTHER" id="PTHR31157">
    <property type="entry name" value="SCP DOMAIN-CONTAINING PROTEIN"/>
    <property type="match status" value="1"/>
</dbReference>
<evidence type="ECO:0000259" key="2">
    <source>
        <dbReference type="Pfam" id="PF00188"/>
    </source>
</evidence>
<dbReference type="SUPFAM" id="SSF55797">
    <property type="entry name" value="PR-1-like"/>
    <property type="match status" value="1"/>
</dbReference>
<protein>
    <submittedName>
        <fullName evidence="3">Allergen V5/Tpx-1 family protein</fullName>
    </submittedName>
</protein>
<evidence type="ECO:0000256" key="1">
    <source>
        <dbReference type="SAM" id="SignalP"/>
    </source>
</evidence>
<reference evidence="3 4" key="1">
    <citation type="submission" date="2007-01" db="EMBL/GenBank/DDBJ databases">
        <title>Complete sequence of Psychromonas ingrahamii 37.</title>
        <authorList>
            <consortium name="US DOE Joint Genome Institute"/>
            <person name="Copeland A."/>
            <person name="Lucas S."/>
            <person name="Lapidus A."/>
            <person name="Barry K."/>
            <person name="Detter J.C."/>
            <person name="Glavina del Rio T."/>
            <person name="Hammon N."/>
            <person name="Israni S."/>
            <person name="Dalin E."/>
            <person name="Tice H."/>
            <person name="Pitluck S."/>
            <person name="Thompson L.S."/>
            <person name="Brettin T."/>
            <person name="Bruce D."/>
            <person name="Han C."/>
            <person name="Tapia R."/>
            <person name="Schmutz J."/>
            <person name="Larimer F."/>
            <person name="Land M."/>
            <person name="Hauser L."/>
            <person name="Kyrpides N."/>
            <person name="Ivanova N."/>
            <person name="Staley J."/>
            <person name="Richardson P."/>
        </authorList>
    </citation>
    <scope>NUCLEOTIDE SEQUENCE [LARGE SCALE GENOMIC DNA]</scope>
    <source>
        <strain evidence="3 4">37</strain>
    </source>
</reference>
<keyword evidence="4" id="KW-1185">Reference proteome</keyword>
<dbReference type="eggNOG" id="COG2340">
    <property type="taxonomic scope" value="Bacteria"/>
</dbReference>
<proteinExistence type="predicted"/>
<dbReference type="Gene3D" id="3.40.33.10">
    <property type="entry name" value="CAP"/>
    <property type="match status" value="1"/>
</dbReference>
<dbReference type="PANTHER" id="PTHR31157:SF1">
    <property type="entry name" value="SCP DOMAIN-CONTAINING PROTEIN"/>
    <property type="match status" value="1"/>
</dbReference>
<dbReference type="Pfam" id="PF00188">
    <property type="entry name" value="CAP"/>
    <property type="match status" value="1"/>
</dbReference>